<comment type="caution">
    <text evidence="2">The sequence shown here is derived from an EMBL/GenBank/DDBJ whole genome shotgun (WGS) entry which is preliminary data.</text>
</comment>
<dbReference type="AlphaFoldDB" id="A0A7D9IAK3"/>
<dbReference type="OrthoDB" id="6781944at2759"/>
<feature type="region of interest" description="Disordered" evidence="1">
    <location>
        <begin position="359"/>
        <end position="383"/>
    </location>
</feature>
<dbReference type="EMBL" id="CACRXK020004334">
    <property type="protein sequence ID" value="CAB4002376.1"/>
    <property type="molecule type" value="Genomic_DNA"/>
</dbReference>
<proteinExistence type="predicted"/>
<name>A0A7D9IAK3_PARCT</name>
<dbReference type="Proteomes" id="UP001152795">
    <property type="component" value="Unassembled WGS sequence"/>
</dbReference>
<dbReference type="Pfam" id="PF05380">
    <property type="entry name" value="Peptidase_A17"/>
    <property type="match status" value="1"/>
</dbReference>
<feature type="compositionally biased region" description="Basic and acidic residues" evidence="1">
    <location>
        <begin position="359"/>
        <end position="372"/>
    </location>
</feature>
<organism evidence="2 3">
    <name type="scientific">Paramuricea clavata</name>
    <name type="common">Red gorgonian</name>
    <name type="synonym">Violescent sea-whip</name>
    <dbReference type="NCBI Taxonomy" id="317549"/>
    <lineage>
        <taxon>Eukaryota</taxon>
        <taxon>Metazoa</taxon>
        <taxon>Cnidaria</taxon>
        <taxon>Anthozoa</taxon>
        <taxon>Octocorallia</taxon>
        <taxon>Malacalcyonacea</taxon>
        <taxon>Plexauridae</taxon>
        <taxon>Paramuricea</taxon>
    </lineage>
</organism>
<protein>
    <submittedName>
        <fullName evidence="2">Uncharacterized protein</fullName>
    </submittedName>
</protein>
<dbReference type="PANTHER" id="PTHR47331">
    <property type="entry name" value="PHD-TYPE DOMAIN-CONTAINING PROTEIN"/>
    <property type="match status" value="1"/>
</dbReference>
<accession>A0A7D9IAK3</accession>
<keyword evidence="3" id="KW-1185">Reference proteome</keyword>
<evidence type="ECO:0000256" key="1">
    <source>
        <dbReference type="SAM" id="MobiDB-lite"/>
    </source>
</evidence>
<sequence length="395" mass="44907">MEAYVVLDICAPISNQEIDRAKRCYAHLKKIDLADSNHGNEEMEIQLLIGADYMWSFFTGEIARGEQEIGPVASKTSLGWVLSGPISTTKKQKLSNITQEREQREGVNKADIATKDDESYAKTTVGGLEEIDPTTEHKVLGLNWNLKNDTFILKLNKISNLGKGLEPTKRNVLKVAAKLFDPLGLISPATVQLRMLLQDLCAKKYDWDKLVSNDLWWNGPTWLKQSPQSYPMSEKIEETEDQSEECLKELRVKAISTTTATNLVKETTSVKNTNLSRIIDITRFSCLAKLLRVTALVFRFVKILKEKHNDYQCSENIVLTTAEITEARNTWIRNCQIELEQQPNYETLQQQLGVNTVSEQKKLSEEKNETVESSKPARRKAAIKADTVRRLFDQR</sequence>
<dbReference type="PANTHER" id="PTHR47331:SF6">
    <property type="entry name" value="DOUBLECORTIN DOMAIN-CONTAINING PROTEIN"/>
    <property type="match status" value="1"/>
</dbReference>
<evidence type="ECO:0000313" key="2">
    <source>
        <dbReference type="EMBL" id="CAB4002376.1"/>
    </source>
</evidence>
<evidence type="ECO:0000313" key="3">
    <source>
        <dbReference type="Proteomes" id="UP001152795"/>
    </source>
</evidence>
<reference evidence="2" key="1">
    <citation type="submission" date="2020-04" db="EMBL/GenBank/DDBJ databases">
        <authorList>
            <person name="Alioto T."/>
            <person name="Alioto T."/>
            <person name="Gomez Garrido J."/>
        </authorList>
    </citation>
    <scope>NUCLEOTIDE SEQUENCE</scope>
    <source>
        <strain evidence="2">A484AB</strain>
    </source>
</reference>
<dbReference type="InterPro" id="IPR008042">
    <property type="entry name" value="Retrotrans_Pao"/>
</dbReference>
<gene>
    <name evidence="2" type="ORF">PACLA_8A037331</name>
</gene>